<feature type="transmembrane region" description="Helical" evidence="7">
    <location>
        <begin position="2070"/>
        <end position="2089"/>
    </location>
</feature>
<feature type="transmembrane region" description="Helical" evidence="7">
    <location>
        <begin position="113"/>
        <end position="139"/>
    </location>
</feature>
<keyword evidence="4 7" id="KW-1133">Transmembrane helix</keyword>
<feature type="transmembrane region" description="Helical" evidence="7">
    <location>
        <begin position="1045"/>
        <end position="1070"/>
    </location>
</feature>
<feature type="transmembrane region" description="Helical" evidence="7">
    <location>
        <begin position="533"/>
        <end position="550"/>
    </location>
</feature>
<feature type="transmembrane region" description="Helical" evidence="7">
    <location>
        <begin position="1633"/>
        <end position="1655"/>
    </location>
</feature>
<feature type="transmembrane region" description="Helical" evidence="7">
    <location>
        <begin position="667"/>
        <end position="690"/>
    </location>
</feature>
<feature type="transmembrane region" description="Helical" evidence="7">
    <location>
        <begin position="88"/>
        <end position="106"/>
    </location>
</feature>
<feature type="transmembrane region" description="Helical" evidence="7">
    <location>
        <begin position="341"/>
        <end position="360"/>
    </location>
</feature>
<evidence type="ECO:0000256" key="2">
    <source>
        <dbReference type="ARBA" id="ARBA00005982"/>
    </source>
</evidence>
<feature type="transmembrane region" description="Helical" evidence="7">
    <location>
        <begin position="640"/>
        <end position="660"/>
    </location>
</feature>
<evidence type="ECO:0000256" key="3">
    <source>
        <dbReference type="ARBA" id="ARBA00022692"/>
    </source>
</evidence>
<feature type="transmembrane region" description="Helical" evidence="7">
    <location>
        <begin position="1326"/>
        <end position="1346"/>
    </location>
</feature>
<feature type="transmembrane region" description="Helical" evidence="7">
    <location>
        <begin position="1262"/>
        <end position="1280"/>
    </location>
</feature>
<dbReference type="CDD" id="cd17351">
    <property type="entry name" value="MFS_NPF"/>
    <property type="match status" value="1"/>
</dbReference>
<keyword evidence="5 7" id="KW-0472">Membrane</keyword>
<dbReference type="eggNOG" id="KOG1237">
    <property type="taxonomic scope" value="Eukaryota"/>
</dbReference>
<reference evidence="8 9" key="1">
    <citation type="submission" date="2012-08" db="EMBL/GenBank/DDBJ databases">
        <title>Oryza genome evolution.</title>
        <authorList>
            <person name="Wing R.A."/>
        </authorList>
    </citation>
    <scope>NUCLEOTIDE SEQUENCE</scope>
</reference>
<feature type="transmembrane region" description="Helical" evidence="7">
    <location>
        <begin position="454"/>
        <end position="476"/>
    </location>
</feature>
<feature type="transmembrane region" description="Helical" evidence="7">
    <location>
        <begin position="1223"/>
        <end position="1242"/>
    </location>
</feature>
<dbReference type="Gene3D" id="1.20.1250.20">
    <property type="entry name" value="MFS general substrate transporter like domains"/>
    <property type="match status" value="4"/>
</dbReference>
<feature type="transmembrane region" description="Helical" evidence="7">
    <location>
        <begin position="1991"/>
        <end position="2009"/>
    </location>
</feature>
<reference evidence="9" key="2">
    <citation type="submission" date="2013-12" db="EMBL/GenBank/DDBJ databases">
        <authorList>
            <person name="Yu Y."/>
            <person name="Lee S."/>
            <person name="de Baynast K."/>
            <person name="Wissotski M."/>
            <person name="Liu L."/>
            <person name="Talag J."/>
            <person name="Goicoechea J."/>
            <person name="Angelova A."/>
            <person name="Jetty R."/>
            <person name="Kudrna D."/>
            <person name="Golser W."/>
            <person name="Rivera L."/>
            <person name="Zhang J."/>
            <person name="Wing R."/>
        </authorList>
    </citation>
    <scope>NUCLEOTIDE SEQUENCE</scope>
</reference>
<keyword evidence="3 6" id="KW-0812">Transmembrane</keyword>
<evidence type="ECO:0000256" key="6">
    <source>
        <dbReference type="RuleBase" id="RU003755"/>
    </source>
</evidence>
<keyword evidence="9" id="KW-1185">Reference proteome</keyword>
<feature type="transmembrane region" description="Helical" evidence="7">
    <location>
        <begin position="1011"/>
        <end position="1033"/>
    </location>
</feature>
<feature type="transmembrane region" description="Helical" evidence="7">
    <location>
        <begin position="1778"/>
        <end position="1798"/>
    </location>
</feature>
<dbReference type="GO" id="GO:0016020">
    <property type="term" value="C:membrane"/>
    <property type="evidence" value="ECO:0007669"/>
    <property type="project" value="UniProtKB-SubCell"/>
</dbReference>
<dbReference type="Gramene" id="LPERR10G00310.1">
    <property type="protein sequence ID" value="LPERR10G00310.1"/>
    <property type="gene ID" value="LPERR10G00310"/>
</dbReference>
<dbReference type="InterPro" id="IPR036259">
    <property type="entry name" value="MFS_trans_sf"/>
</dbReference>
<feature type="transmembrane region" description="Helical" evidence="7">
    <location>
        <begin position="196"/>
        <end position="214"/>
    </location>
</feature>
<keyword evidence="6" id="KW-0813">Transport</keyword>
<feature type="transmembrane region" description="Helical" evidence="7">
    <location>
        <begin position="597"/>
        <end position="620"/>
    </location>
</feature>
<sequence>MEASDEERLLSHHLPPQVTKYCTSISQNYSADAPQFPSLTYTIDLLAPENAAGVEFTECLCFFGVSKNLVTYLTGVLQESNIDAAQSVSIWIGSCFFIPLLVAFLADTYWGRYWTVVNSLFVLVIGMLVLTVSASPLFLNASFYNGDISHATVYIGLYLVALGMGCMMPCIPALGADQFDSANLEEQATKGSFFNWYYFAVNMGSLLSTTVLVWVQDNIGWCVCFAIPMLLLGFGFAMFVTGRKVYRYKKLGGSPLTRVFQVVVAAVRNHKMKLPDDSSLLHELPGVTEGDHRTQYTTQFRFFDKAAILPNENCMVQSSPWRLCTVSQVEELKMLLRMFPLWASLLIFFMVTAQMMSTLIEQGVMMDGHVGRFTVPPASLATFDVISVLIWVPIYDAVLVPLARRVTGKDRGISYLQRIGIGLALSTVAMAYSAQVEAWRLAAAALPMNIMWQAPSYLVLGVAEVFTIIGMMEFFYEQSPESMKSLGAALVQLAIAVGNYLNSAMLSMVAAATTLGSGTGWIPDKLDEGHLDYFFWMMAALSVLNLLLFLHCSTRYRGLILTFHLGCVDEGSQYTSDGTVDINNQPALKYSTGNWRACFFILGVEFSEFLAYFGVAMNLVTYLTSVLHESNINAARSVSTWMGCCYFTPLVGAFLADTYWGRYWTIIIFLSIYIIGMLILTVSASLPLLLHLSYNTGTHHVVVYLGLYLVSLGTGGIKPCASALGADQFDVTDPHERVKKSSFFNWYYFSINIGSLLSATVLIWVQDNIGWVVGFAIPTILMSLGFVVFVAGRRLYRYKKPGESPMIRVSQVVVASVRNRHLKLPDDSSILHELSLPSEASFKIQHTSDFRFFDKAAIVATPSDNKGEVAMQTSQWRLCTVSQVEELKMLLRLCPVWVSLVLFFMVNAQMATTFIEQGMVMNNRIGPFVVPPASLSSFDIASNLILIPMYDAILVPLAKRITGNERGISQLQRLGIGVLLSTIAMVYSSLLESKRLAAAKAGNPMNIMWQVPSYFIFGAAEVFLCIGMIELFYDNSPHSMKSLSSALVQLAVAAGNYLNSALLTIVALVTSQSGAPGWIPSNLDEGHLDYYFWMMAAFSSLNLAQVRTMEGSTLLPLLHGTPSQEEHGPCTGNGSVDVKGNPASKRHTGKWRACYSILGGEFCGALAYYAVGTNLVSYLTKVQGQSNVTAASNIASWQGNCYLTTLLGAFLADSYWGRHRTIVVSLTIFTFGMVLLTFSAVIPPNLHASLVISPEALSSLGLYMTALGLGGIWPCVPTFGADQFDDTDSSEKGQKELFYNWYYFAVNGGFFVASTVIVWVQDNLGWGLGFGIPTLFSVIGIVGFLASMRVYRHQKPGGSALTRICQVVVAAFRKIQVDVPSDSSLLYEMPGKDSSIVGSRKLMHTDGLRFVDRAATITASDKASSGEDAPSPWKLCTVTQVEELKILARMLPIFFTAIIFNTAEACFPLFVEQGGAMDNHIAGGKFALPPASLMTFTCVCILILAPSYNKLITLAGVKRIGGFSELHRIGVGMAFAVLALAAAASVETARLRSPAMSIMWQAAQYGLVGVAKVFSVVGYIEFAYEQSPDAMRSLCQACSLIMVTLGSYLVSALLTIVSGWIPEDLNEGHLDRFFWLMAVLQFLNLIAFVCCATRIKQDSKQQEMDQLMPRGILHSRTLPAAGEHALAFFGIQYNLVTFLTTQLHQKNSEAARNYTMWQGTCYIAPLAGAILADSCLGRFRTIVTFFSIYIIGMGTMTLSAASPAAISRSIQPAVFSVGLYLMAIGSGCIKSCVGPFGADQFDGGDAAERVKKSSYFNWFYFAMYVGGLVSATATVYLQDNIGWLIGFAVPSFCTLLAIASFLLGTDVYRYQHPRGSPLVRAFKVLVAAVRKRHVGGEDQQLVLYDDPSAEKRLQHTDQFRFLDKAAAVAVDGGESTCTVTQVEEVKSIVRMLPVWATGIVYCMVLVQQSLFLVQGRSMRRRLTHSFSIPPASLNAIYAVAVLLLVPLYDRAVVPIARRLITGTDRGLSELQRIGAGLLLSVAAMAAAAFVEERRLHAAGEMSIVWQVPQYTLLGASAVFAYVGQLEFFYNQAPDSMRSLCSALGHMTWSLGSYLSTIIVTVVSAVTARGGSPGWIADEINDGHLDRFFWLVAGLSSVNFVVFLFCARRYKDKNQISS</sequence>
<organism evidence="8 9">
    <name type="scientific">Leersia perrieri</name>
    <dbReference type="NCBI Taxonomy" id="77586"/>
    <lineage>
        <taxon>Eukaryota</taxon>
        <taxon>Viridiplantae</taxon>
        <taxon>Streptophyta</taxon>
        <taxon>Embryophyta</taxon>
        <taxon>Tracheophyta</taxon>
        <taxon>Spermatophyta</taxon>
        <taxon>Magnoliopsida</taxon>
        <taxon>Liliopsida</taxon>
        <taxon>Poales</taxon>
        <taxon>Poaceae</taxon>
        <taxon>BOP clade</taxon>
        <taxon>Oryzoideae</taxon>
        <taxon>Oryzeae</taxon>
        <taxon>Oryzinae</taxon>
        <taxon>Leersia</taxon>
    </lineage>
</organism>
<protein>
    <submittedName>
        <fullName evidence="8">Uncharacterized protein</fullName>
    </submittedName>
</protein>
<feature type="transmembrane region" description="Helical" evidence="7">
    <location>
        <begin position="974"/>
        <end position="991"/>
    </location>
</feature>
<evidence type="ECO:0000256" key="1">
    <source>
        <dbReference type="ARBA" id="ARBA00004141"/>
    </source>
</evidence>
<feature type="transmembrane region" description="Helical" evidence="7">
    <location>
        <begin position="415"/>
        <end position="434"/>
    </location>
</feature>
<dbReference type="Pfam" id="PF00854">
    <property type="entry name" value="PTR2"/>
    <property type="match status" value="4"/>
</dbReference>
<dbReference type="InterPro" id="IPR018456">
    <property type="entry name" value="PTR2_symporter_CS"/>
</dbReference>
<feature type="transmembrane region" description="Helical" evidence="7">
    <location>
        <begin position="771"/>
        <end position="791"/>
    </location>
</feature>
<feature type="transmembrane region" description="Helical" evidence="7">
    <location>
        <begin position="1818"/>
        <end position="1837"/>
    </location>
</feature>
<evidence type="ECO:0000256" key="4">
    <source>
        <dbReference type="ARBA" id="ARBA00022989"/>
    </source>
</evidence>
<feature type="transmembrane region" description="Helical" evidence="7">
    <location>
        <begin position="151"/>
        <end position="175"/>
    </location>
</feature>
<name>A0A0D9XH87_9ORYZ</name>
<dbReference type="Proteomes" id="UP000032180">
    <property type="component" value="Chromosome 10"/>
</dbReference>
<evidence type="ECO:0000313" key="9">
    <source>
        <dbReference type="Proteomes" id="UP000032180"/>
    </source>
</evidence>
<dbReference type="PANTHER" id="PTHR11654">
    <property type="entry name" value="OLIGOPEPTIDE TRANSPORTER-RELATED"/>
    <property type="match status" value="1"/>
</dbReference>
<feature type="transmembrane region" description="Helical" evidence="7">
    <location>
        <begin position="1843"/>
        <end position="1864"/>
    </location>
</feature>
<feature type="transmembrane region" description="Helical" evidence="7">
    <location>
        <begin position="1491"/>
        <end position="1508"/>
    </location>
</feature>
<evidence type="ECO:0000313" key="8">
    <source>
        <dbReference type="EnsemblPlants" id="LPERR10G00310.1"/>
    </source>
</evidence>
<feature type="transmembrane region" description="Helical" evidence="7">
    <location>
        <begin position="1529"/>
        <end position="1546"/>
    </location>
</feature>
<dbReference type="GO" id="GO:0006857">
    <property type="term" value="P:oligopeptide transport"/>
    <property type="evidence" value="ECO:0007669"/>
    <property type="project" value="InterPro"/>
</dbReference>
<dbReference type="GO" id="GO:0022857">
    <property type="term" value="F:transmembrane transporter activity"/>
    <property type="evidence" value="ECO:0007669"/>
    <property type="project" value="InterPro"/>
</dbReference>
<dbReference type="PROSITE" id="PS01023">
    <property type="entry name" value="PTR2_2"/>
    <property type="match status" value="2"/>
</dbReference>
<feature type="transmembrane region" description="Helical" evidence="7">
    <location>
        <begin position="1450"/>
        <end position="1471"/>
    </location>
</feature>
<reference evidence="8" key="3">
    <citation type="submission" date="2015-04" db="UniProtKB">
        <authorList>
            <consortium name="EnsemblPlants"/>
        </authorList>
    </citation>
    <scope>IDENTIFICATION</scope>
</reference>
<dbReference type="SUPFAM" id="SSF103473">
    <property type="entry name" value="MFS general substrate transporter"/>
    <property type="match status" value="4"/>
</dbReference>
<feature type="transmembrane region" description="Helical" evidence="7">
    <location>
        <begin position="220"/>
        <end position="240"/>
    </location>
</feature>
<evidence type="ECO:0000256" key="5">
    <source>
        <dbReference type="ARBA" id="ARBA00023136"/>
    </source>
</evidence>
<dbReference type="InterPro" id="IPR000109">
    <property type="entry name" value="POT_fam"/>
</dbReference>
<accession>A0A0D9XH87</accession>
<feature type="transmembrane region" description="Helical" evidence="7">
    <location>
        <begin position="2147"/>
        <end position="2166"/>
    </location>
</feature>
<feature type="transmembrane region" description="Helical" evidence="7">
    <location>
        <begin position="488"/>
        <end position="513"/>
    </location>
</feature>
<feature type="transmembrane region" description="Helical" evidence="7">
    <location>
        <begin position="1301"/>
        <end position="1320"/>
    </location>
</feature>
<feature type="transmembrane region" description="Helical" evidence="7">
    <location>
        <begin position="1191"/>
        <end position="1211"/>
    </location>
</feature>
<feature type="transmembrane region" description="Helical" evidence="7">
    <location>
        <begin position="746"/>
        <end position="765"/>
    </location>
</feature>
<feature type="transmembrane region" description="Helical" evidence="7">
    <location>
        <begin position="1153"/>
        <end position="1171"/>
    </location>
</feature>
<dbReference type="EnsemblPlants" id="LPERR10G00310.1">
    <property type="protein sequence ID" value="LPERR10G00310.1"/>
    <property type="gene ID" value="LPERR10G00310"/>
</dbReference>
<feature type="transmembrane region" description="Helical" evidence="7">
    <location>
        <begin position="380"/>
        <end position="403"/>
    </location>
</feature>
<feature type="transmembrane region" description="Helical" evidence="7">
    <location>
        <begin position="896"/>
        <end position="915"/>
    </location>
</feature>
<feature type="transmembrane region" description="Helical" evidence="7">
    <location>
        <begin position="2030"/>
        <end position="2050"/>
    </location>
</feature>
<feature type="transmembrane region" description="Helical" evidence="7">
    <location>
        <begin position="1600"/>
        <end position="1621"/>
    </location>
</feature>
<proteinExistence type="inferred from homology"/>
<feature type="transmembrane region" description="Helical" evidence="7">
    <location>
        <begin position="702"/>
        <end position="725"/>
    </location>
</feature>
<feature type="transmembrane region" description="Helical" evidence="7">
    <location>
        <begin position="1952"/>
        <end position="1971"/>
    </location>
</feature>
<feature type="transmembrane region" description="Helical" evidence="7">
    <location>
        <begin position="2110"/>
        <end position="2127"/>
    </location>
</feature>
<feature type="transmembrane region" description="Helical" evidence="7">
    <location>
        <begin position="1558"/>
        <end position="1580"/>
    </location>
</feature>
<comment type="subcellular location">
    <subcellularLocation>
        <location evidence="1 6">Membrane</location>
        <topology evidence="1 6">Multi-pass membrane protein</topology>
    </subcellularLocation>
</comment>
<dbReference type="FunFam" id="1.20.1250.20:FF:000204">
    <property type="entry name" value="Peptide transporter PTR2"/>
    <property type="match status" value="2"/>
</dbReference>
<evidence type="ECO:0000256" key="7">
    <source>
        <dbReference type="SAM" id="Phobius"/>
    </source>
</evidence>
<comment type="similarity">
    <text evidence="2 6">Belongs to the major facilitator superfamily. Proton-dependent oligopeptide transporter (POT/PTR) (TC 2.A.17) family.</text>
</comment>
<feature type="transmembrane region" description="Helical" evidence="7">
    <location>
        <begin position="1743"/>
        <end position="1766"/>
    </location>
</feature>